<dbReference type="Pfam" id="PF03724">
    <property type="entry name" value="META"/>
    <property type="match status" value="1"/>
</dbReference>
<feature type="signal peptide" evidence="1">
    <location>
        <begin position="1"/>
        <end position="20"/>
    </location>
</feature>
<accession>A0A6I1EJH8</accession>
<dbReference type="InterPro" id="IPR005184">
    <property type="entry name" value="DUF306_Meta_HslJ"/>
</dbReference>
<organism evidence="3 4">
    <name type="scientific">Sutterella seckii</name>
    <dbReference type="NCBI Taxonomy" id="1944635"/>
    <lineage>
        <taxon>Bacteria</taxon>
        <taxon>Pseudomonadati</taxon>
        <taxon>Pseudomonadota</taxon>
        <taxon>Betaproteobacteria</taxon>
        <taxon>Burkholderiales</taxon>
        <taxon>Sutterellaceae</taxon>
        <taxon>Sutterella</taxon>
    </lineage>
</organism>
<evidence type="ECO:0000313" key="4">
    <source>
        <dbReference type="Proteomes" id="UP000430564"/>
    </source>
</evidence>
<dbReference type="PANTHER" id="PTHR35535:SF2">
    <property type="entry name" value="DUF306 DOMAIN-CONTAINING PROTEIN"/>
    <property type="match status" value="1"/>
</dbReference>
<gene>
    <name evidence="3" type="ORF">GBM95_05975</name>
</gene>
<dbReference type="EMBL" id="WEHX01000030">
    <property type="protein sequence ID" value="KAB7660466.1"/>
    <property type="molecule type" value="Genomic_DNA"/>
</dbReference>
<dbReference type="OrthoDB" id="423130at2"/>
<comment type="caution">
    <text evidence="3">The sequence shown here is derived from an EMBL/GenBank/DDBJ whole genome shotgun (WGS) entry which is preliminary data.</text>
</comment>
<dbReference type="InterPro" id="IPR038670">
    <property type="entry name" value="HslJ-like_sf"/>
</dbReference>
<dbReference type="Gene3D" id="2.40.128.270">
    <property type="match status" value="1"/>
</dbReference>
<reference evidence="3 4" key="1">
    <citation type="submission" date="2019-10" db="EMBL/GenBank/DDBJ databases">
        <title>Genome diversity of Sutterella seckii.</title>
        <authorList>
            <person name="Chaplin A.V."/>
            <person name="Sokolova S.R."/>
            <person name="Mosin K.A."/>
            <person name="Ivanova E.L."/>
            <person name="Kochetkova T.O."/>
            <person name="Goltsov A.Y."/>
            <person name="Trofimov D.Y."/>
            <person name="Efimov B.A."/>
        </authorList>
    </citation>
    <scope>NUCLEOTIDE SEQUENCE [LARGE SCALE GENOMIC DNA]</scope>
    <source>
        <strain evidence="3 4">ASD393</strain>
    </source>
</reference>
<evidence type="ECO:0000256" key="1">
    <source>
        <dbReference type="SAM" id="SignalP"/>
    </source>
</evidence>
<proteinExistence type="predicted"/>
<evidence type="ECO:0000259" key="2">
    <source>
        <dbReference type="Pfam" id="PF03724"/>
    </source>
</evidence>
<dbReference type="InterPro" id="IPR053147">
    <property type="entry name" value="Hsp_HslJ-like"/>
</dbReference>
<feature type="chain" id="PRO_5026307615" evidence="1">
    <location>
        <begin position="21"/>
        <end position="146"/>
    </location>
</feature>
<feature type="domain" description="DUF306" evidence="2">
    <location>
        <begin position="53"/>
        <end position="137"/>
    </location>
</feature>
<name>A0A6I1EJH8_9BURK</name>
<dbReference type="Proteomes" id="UP000430564">
    <property type="component" value="Unassembled WGS sequence"/>
</dbReference>
<dbReference type="AlphaFoldDB" id="A0A6I1EJH8"/>
<dbReference type="PANTHER" id="PTHR35535">
    <property type="entry name" value="HEAT SHOCK PROTEIN HSLJ"/>
    <property type="match status" value="1"/>
</dbReference>
<sequence length="146" mass="15187">MSFKPLLPALLCAALAAGCAATGGNAGPQGEAPELAGKSFMWTGGVSEDCELPPAIAFSAEGRISGLAGCNRLLGQYKQDGTSLDLGEVATTMKLCAPSFMKVEDEFLGFLRQVRYATQAGDGIDLWDADGKKIVTLVPERAGKCD</sequence>
<dbReference type="RefSeq" id="WP_152158260.1">
    <property type="nucleotide sequence ID" value="NZ_WEHX01000030.1"/>
</dbReference>
<keyword evidence="1" id="KW-0732">Signal</keyword>
<protein>
    <submittedName>
        <fullName evidence="3">META domain-containing protein</fullName>
    </submittedName>
</protein>
<evidence type="ECO:0000313" key="3">
    <source>
        <dbReference type="EMBL" id="KAB7660466.1"/>
    </source>
</evidence>
<dbReference type="PROSITE" id="PS51257">
    <property type="entry name" value="PROKAR_LIPOPROTEIN"/>
    <property type="match status" value="1"/>
</dbReference>